<dbReference type="SUPFAM" id="SSF51735">
    <property type="entry name" value="NAD(P)-binding Rossmann-fold domains"/>
    <property type="match status" value="1"/>
</dbReference>
<dbReference type="EMBL" id="JGZI01000009">
    <property type="protein sequence ID" value="KFI82104.1"/>
    <property type="molecule type" value="Genomic_DNA"/>
</dbReference>
<comment type="caution">
    <text evidence="3">The sequence shown here is derived from an EMBL/GenBank/DDBJ whole genome shotgun (WGS) entry which is preliminary data.</text>
</comment>
<evidence type="ECO:0000256" key="1">
    <source>
        <dbReference type="ARBA" id="ARBA00006484"/>
    </source>
</evidence>
<dbReference type="EC" id="1.1.1.10" evidence="3"/>
<dbReference type="Proteomes" id="UP000029050">
    <property type="component" value="Unassembled WGS sequence"/>
</dbReference>
<dbReference type="Gene3D" id="3.40.50.720">
    <property type="entry name" value="NAD(P)-binding Rossmann-like Domain"/>
    <property type="match status" value="1"/>
</dbReference>
<gene>
    <name evidence="3" type="ORF">BPSY_0952</name>
</gene>
<dbReference type="PANTHER" id="PTHR43477:SF1">
    <property type="entry name" value="DIHYDROANTICAPSIN 7-DEHYDROGENASE"/>
    <property type="match status" value="1"/>
</dbReference>
<protein>
    <submittedName>
        <fullName evidence="3">Short-chain dehydrogenase/oxidoreductase</fullName>
        <ecNumber evidence="3">1.1.1.10</ecNumber>
    </submittedName>
</protein>
<dbReference type="InterPro" id="IPR036291">
    <property type="entry name" value="NAD(P)-bd_dom_sf"/>
</dbReference>
<organism evidence="3 4">
    <name type="scientific">Bifidobacterium psychraerophilum</name>
    <dbReference type="NCBI Taxonomy" id="218140"/>
    <lineage>
        <taxon>Bacteria</taxon>
        <taxon>Bacillati</taxon>
        <taxon>Actinomycetota</taxon>
        <taxon>Actinomycetes</taxon>
        <taxon>Bifidobacteriales</taxon>
        <taxon>Bifidobacteriaceae</taxon>
        <taxon>Bifidobacterium</taxon>
    </lineage>
</organism>
<comment type="similarity">
    <text evidence="1">Belongs to the short-chain dehydrogenases/reductases (SDR) family.</text>
</comment>
<name>A0A087CFQ4_9BIFI</name>
<dbReference type="InterPro" id="IPR051122">
    <property type="entry name" value="SDR_DHRS6-like"/>
</dbReference>
<dbReference type="eggNOG" id="COG1028">
    <property type="taxonomic scope" value="Bacteria"/>
</dbReference>
<dbReference type="STRING" id="218140.BPSY_0952"/>
<dbReference type="PRINTS" id="PR00081">
    <property type="entry name" value="GDHRDH"/>
</dbReference>
<keyword evidence="2 3" id="KW-0560">Oxidoreductase</keyword>
<dbReference type="PANTHER" id="PTHR43477">
    <property type="entry name" value="DIHYDROANTICAPSIN 7-DEHYDROGENASE"/>
    <property type="match status" value="1"/>
</dbReference>
<evidence type="ECO:0000313" key="4">
    <source>
        <dbReference type="Proteomes" id="UP000029050"/>
    </source>
</evidence>
<accession>A0A087CFQ4</accession>
<evidence type="ECO:0000313" key="3">
    <source>
        <dbReference type="EMBL" id="KFI82104.1"/>
    </source>
</evidence>
<keyword evidence="4" id="KW-1185">Reference proteome</keyword>
<dbReference type="OrthoDB" id="9803333at2"/>
<evidence type="ECO:0000256" key="2">
    <source>
        <dbReference type="ARBA" id="ARBA00023002"/>
    </source>
</evidence>
<reference evidence="3 4" key="1">
    <citation type="submission" date="2014-03" db="EMBL/GenBank/DDBJ databases">
        <title>Genomics of Bifidobacteria.</title>
        <authorList>
            <person name="Ventura M."/>
            <person name="Milani C."/>
            <person name="Lugli G.A."/>
        </authorList>
    </citation>
    <scope>NUCLEOTIDE SEQUENCE [LARGE SCALE GENOMIC DNA]</scope>
    <source>
        <strain evidence="3 4">LMG 21775</strain>
    </source>
</reference>
<dbReference type="GO" id="GO:0050038">
    <property type="term" value="F:L-xylulose reductase (NADPH) activity"/>
    <property type="evidence" value="ECO:0007669"/>
    <property type="project" value="UniProtKB-EC"/>
</dbReference>
<dbReference type="AlphaFoldDB" id="A0A087CFQ4"/>
<proteinExistence type="inferred from homology"/>
<sequence>MTEGLAGTRVLVIGGTSGFGQRVALESAERGASVTVIGRKRSRAEAMKVLMDERHGGEVVVLDATHENDLEAFLKQRDAYEHVISMIGGAMGGGFMDNSIEDVRLAAETKFIGSLTVAKTVASHIAHAGSLTLTSGSGGHPYDASGAIIGNQSVDLLVKGLAVELAPDIRVNAIAPAWTPTGLWRHMATQEIERTEEQMSAAIPLGRVATVGEVASAYLFAMQCGFLTGQTIHVDGGVSAL</sequence>
<dbReference type="InterPro" id="IPR002347">
    <property type="entry name" value="SDR_fam"/>
</dbReference>
<dbReference type="Pfam" id="PF13561">
    <property type="entry name" value="adh_short_C2"/>
    <property type="match status" value="1"/>
</dbReference>